<evidence type="ECO:0000256" key="10">
    <source>
        <dbReference type="ARBA" id="ARBA00023004"/>
    </source>
</evidence>
<keyword evidence="9 14" id="KW-0067">ATP-binding</keyword>
<evidence type="ECO:0000256" key="1">
    <source>
        <dbReference type="ARBA" id="ARBA00022485"/>
    </source>
</evidence>
<dbReference type="SUPFAM" id="SSF52540">
    <property type="entry name" value="P-loop containing nucleoside triphosphate hydrolases"/>
    <property type="match status" value="1"/>
</dbReference>
<protein>
    <recommendedName>
        <fullName evidence="14">ATP-dependent helicase/deoxyribonuclease subunit B</fullName>
        <ecNumber evidence="14">3.1.-.-</ecNumber>
    </recommendedName>
    <alternativeName>
        <fullName evidence="14">ATP-dependent helicase/nuclease subunit AddB</fullName>
    </alternativeName>
</protein>
<keyword evidence="3 14" id="KW-0479">Metal-binding</keyword>
<dbReference type="Pfam" id="PF21445">
    <property type="entry name" value="ADDB_N"/>
    <property type="match status" value="1"/>
</dbReference>
<evidence type="ECO:0000313" key="16">
    <source>
        <dbReference type="EMBL" id="SDX46039.1"/>
    </source>
</evidence>
<dbReference type="NCBIfam" id="TIGR02773">
    <property type="entry name" value="addB_Gpos"/>
    <property type="match status" value="1"/>
</dbReference>
<dbReference type="PROSITE" id="PS51217">
    <property type="entry name" value="UVRD_HELICASE_CTER"/>
    <property type="match status" value="1"/>
</dbReference>
<evidence type="ECO:0000256" key="2">
    <source>
        <dbReference type="ARBA" id="ARBA00022722"/>
    </source>
</evidence>
<dbReference type="RefSeq" id="WP_093105464.1">
    <property type="nucleotide sequence ID" value="NZ_FNOS01000001.1"/>
</dbReference>
<accession>A0A1H3BXW4</accession>
<evidence type="ECO:0000259" key="15">
    <source>
        <dbReference type="PROSITE" id="PS51217"/>
    </source>
</evidence>
<evidence type="ECO:0000313" key="17">
    <source>
        <dbReference type="Proteomes" id="UP000198647"/>
    </source>
</evidence>
<name>A0A1H3BXW4_9BACI</name>
<comment type="miscellaneous">
    <text evidence="14">Despite having conserved helicase domains, this subunit does not have helicase activity.</text>
</comment>
<dbReference type="HAMAP" id="MF_01452">
    <property type="entry name" value="AddB_type1"/>
    <property type="match status" value="1"/>
</dbReference>
<dbReference type="EMBL" id="FNOS01000001">
    <property type="protein sequence ID" value="SDX46039.1"/>
    <property type="molecule type" value="Genomic_DNA"/>
</dbReference>
<dbReference type="InterPro" id="IPR027417">
    <property type="entry name" value="P-loop_NTPase"/>
</dbReference>
<evidence type="ECO:0000256" key="14">
    <source>
        <dbReference type="HAMAP-Rule" id="MF_01452"/>
    </source>
</evidence>
<evidence type="ECO:0000256" key="9">
    <source>
        <dbReference type="ARBA" id="ARBA00022840"/>
    </source>
</evidence>
<feature type="binding site" evidence="14">
    <location>
        <position position="1126"/>
    </location>
    <ligand>
        <name>[4Fe-4S] cluster</name>
        <dbReference type="ChEBI" id="CHEBI:49883"/>
    </ligand>
</feature>
<keyword evidence="11 14" id="KW-0411">Iron-sulfur</keyword>
<dbReference type="Pfam" id="PF12705">
    <property type="entry name" value="PDDEXK_1"/>
    <property type="match status" value="1"/>
</dbReference>
<evidence type="ECO:0000256" key="7">
    <source>
        <dbReference type="ARBA" id="ARBA00022806"/>
    </source>
</evidence>
<evidence type="ECO:0000256" key="5">
    <source>
        <dbReference type="ARBA" id="ARBA00022763"/>
    </source>
</evidence>
<keyword evidence="1 14" id="KW-0004">4Fe-4S</keyword>
<keyword evidence="10 14" id="KW-0408">Iron</keyword>
<keyword evidence="17" id="KW-1185">Reference proteome</keyword>
<dbReference type="Gene3D" id="3.90.320.10">
    <property type="match status" value="1"/>
</dbReference>
<keyword evidence="5 14" id="KW-0227">DNA damage</keyword>
<keyword evidence="8 14" id="KW-0269">Exonuclease</keyword>
<keyword evidence="4 14" id="KW-0547">Nucleotide-binding</keyword>
<dbReference type="Gene3D" id="6.10.140.1030">
    <property type="match status" value="1"/>
</dbReference>
<keyword evidence="13 14" id="KW-0234">DNA repair</keyword>
<dbReference type="PANTHER" id="PTHR30591:SF1">
    <property type="entry name" value="RECBCD ENZYME SUBUNIT RECC"/>
    <property type="match status" value="1"/>
</dbReference>
<evidence type="ECO:0000256" key="13">
    <source>
        <dbReference type="ARBA" id="ARBA00023204"/>
    </source>
</evidence>
<keyword evidence="12 14" id="KW-0238">DNA-binding</keyword>
<feature type="binding site" evidence="14">
    <location>
        <position position="801"/>
    </location>
    <ligand>
        <name>[4Fe-4S] cluster</name>
        <dbReference type="ChEBI" id="CHEBI:49883"/>
    </ligand>
</feature>
<dbReference type="InterPro" id="IPR049035">
    <property type="entry name" value="ADDB_N"/>
</dbReference>
<gene>
    <name evidence="14" type="primary">addB</name>
    <name evidence="16" type="ORF">SAMN04488081_0589</name>
</gene>
<comment type="cofactor">
    <cofactor evidence="14">
        <name>Mg(2+)</name>
        <dbReference type="ChEBI" id="CHEBI:18420"/>
    </cofactor>
</comment>
<feature type="domain" description="UvrD-like helicase C-terminal" evidence="15">
    <location>
        <begin position="282"/>
        <end position="587"/>
    </location>
</feature>
<evidence type="ECO:0000256" key="12">
    <source>
        <dbReference type="ARBA" id="ARBA00023125"/>
    </source>
</evidence>
<evidence type="ECO:0000256" key="8">
    <source>
        <dbReference type="ARBA" id="ARBA00022839"/>
    </source>
</evidence>
<evidence type="ECO:0000256" key="6">
    <source>
        <dbReference type="ARBA" id="ARBA00022801"/>
    </source>
</evidence>
<feature type="binding site" evidence="14">
    <location>
        <position position="1123"/>
    </location>
    <ligand>
        <name>[4Fe-4S] cluster</name>
        <dbReference type="ChEBI" id="CHEBI:49883"/>
    </ligand>
</feature>
<comment type="similarity">
    <text evidence="14">Belongs to the helicase family. AddB/RexB type 1 subfamily.</text>
</comment>
<dbReference type="Proteomes" id="UP000198647">
    <property type="component" value="Unassembled WGS sequence"/>
</dbReference>
<keyword evidence="2 14" id="KW-0540">Nuclease</keyword>
<evidence type="ECO:0000256" key="11">
    <source>
        <dbReference type="ARBA" id="ARBA00023014"/>
    </source>
</evidence>
<comment type="subunit">
    <text evidence="14">Heterodimer of AddA and AddB.</text>
</comment>
<keyword evidence="7 14" id="KW-0347">Helicase</keyword>
<dbReference type="InterPro" id="IPR011604">
    <property type="entry name" value="PDDEXK-like_dom_sf"/>
</dbReference>
<dbReference type="InterPro" id="IPR014017">
    <property type="entry name" value="DNA_helicase_UvrD-like_C"/>
</dbReference>
<organism evidence="16 17">
    <name type="scientific">Salimicrobium album</name>
    <dbReference type="NCBI Taxonomy" id="50717"/>
    <lineage>
        <taxon>Bacteria</taxon>
        <taxon>Bacillati</taxon>
        <taxon>Bacillota</taxon>
        <taxon>Bacilli</taxon>
        <taxon>Bacillales</taxon>
        <taxon>Bacillaceae</taxon>
        <taxon>Salimicrobium</taxon>
    </lineage>
</organism>
<sequence>MSIKFITGRSGAGKSNYFLSEIEAKLQEEPAGRPIVYLVPDQMTFQQEYALLKRGNIDGATRAHVLSFSRLAWKVFQETGGATRSYISSTGVQMLLRKIVEERTSDWNVFQKAMEKQGFIHQLEEMITEFKRYRVTPDTLESQVEAMEGYVHRTAEERALQDKLEDLHYIYSRLTHYMEGVYVDGEDQLKLLGEKIPHSSFLQDAEVYIDGFHSFTPQEYEVLRELFQHAERVQVTLTLDEEDGDPEDIDLFAETKETCSILRELAEEGGVEVEETLTLSNEQGRFLDRKAFQHLENNFEERPAPSFEGDVPIGIYEAVHPRAEVEGAAQEILRLVREDGYRYRDIAILMRDAGMYHSLIETIFTDYGIPVFLDEKRTMLNHPLLELIRSALDVVEGGWRYDAVFRLLKTGFIPSGDKKHPLNEEAIDELENYVLEYGIRSREQWRSAEPWKYQRFRGFEQAAQTDEEKQKQDRINAYRRQVTEALGNLDDDLRGRKSNEKRATALFEWLDRMDVPGTLEIWRSFYDENGEVEKGREQEQVWDSLLQLLDEMVEMIGEETMSLQVFRQAFESGLDALTFAHVPPSMDHIIVGSVDRSRLNGIKAGFLLGVNEGTWPMKPAGDGMISEEDRELLSRHGVELAAGSRERLLYDRFYMYLAATMPSGKLWVSYPLSDEEGKAKAASPLITRIEELFPACREHVLLQDPDDLEEAERFITTPVKTRSALTAQLARYIKGYRIQDAWWGVLNWYIQAETKESTTRRVLHSLFYKNEPVQLQQETARRMHKKQVKTSVSALESYYSCGFQHFAGKGLNLEERRTYKLDAPDIGQLFHEALRQITDWIGKEGKRFSELDRSSAEQYARRATQELAPVLQHQVLRSSNRYRYIQEKLSKVIAQATYILGEQARRTNFAPVGLELGFGEVKDAALPAMSLDLPNGFELMLRGRIDRVDQAVNNEEMFLRIIDYKSSARGLNLSDVYYGLSLQMLIYLEVILQNAKEWLGMEATPAGVLYFHVHNPMITGKKVLNDEELEREIVKSFKMQGLLLEDEAAVRMMDTETDKGYSPVVPAGLKEKGGFYSNSKVADRERFEALDGYVRKLMTQAGMDITEGNIPLNPYQKKQETACQFCSFRSVCQFDPTLAENQYRKLADMKDSKVWEKLKEKGEVDG</sequence>
<comment type="function">
    <text evidence="14">The heterodimer acts as both an ATP-dependent DNA helicase and an ATP-dependent, dual-direction single-stranded exonuclease. Recognizes the chi site generating a DNA molecule suitable for the initiation of homologous recombination. The AddB subunit has 5' -&gt; 3' nuclease activity but not helicase activity.</text>
</comment>
<evidence type="ECO:0000256" key="3">
    <source>
        <dbReference type="ARBA" id="ARBA00022723"/>
    </source>
</evidence>
<keyword evidence="6 14" id="KW-0378">Hydrolase</keyword>
<dbReference type="InterPro" id="IPR038726">
    <property type="entry name" value="PDDEXK_AddAB-type"/>
</dbReference>
<comment type="cofactor">
    <cofactor evidence="14">
        <name>[4Fe-4S] cluster</name>
        <dbReference type="ChEBI" id="CHEBI:49883"/>
    </cofactor>
    <text evidence="14">Binds 1 [4Fe-4S] cluster.</text>
</comment>
<reference evidence="16 17" key="1">
    <citation type="submission" date="2016-10" db="EMBL/GenBank/DDBJ databases">
        <authorList>
            <person name="Varghese N."/>
            <person name="Submissions S."/>
        </authorList>
    </citation>
    <scope>NUCLEOTIDE SEQUENCE [LARGE SCALE GENOMIC DNA]</scope>
    <source>
        <strain evidence="16 17">DSM 20748</strain>
    </source>
</reference>
<proteinExistence type="inferred from homology"/>
<dbReference type="PANTHER" id="PTHR30591">
    <property type="entry name" value="RECBCD ENZYME SUBUNIT RECC"/>
    <property type="match status" value="1"/>
</dbReference>
<dbReference type="Gene3D" id="3.40.50.300">
    <property type="entry name" value="P-loop containing nucleotide triphosphate hydrolases"/>
    <property type="match status" value="3"/>
</dbReference>
<comment type="caution">
    <text evidence="16">The sequence shown here is derived from an EMBL/GenBank/DDBJ whole genome shotgun (WGS) entry which is preliminary data.</text>
</comment>
<evidence type="ECO:0000256" key="4">
    <source>
        <dbReference type="ARBA" id="ARBA00022741"/>
    </source>
</evidence>
<dbReference type="EC" id="3.1.-.-" evidence="14"/>
<dbReference type="InterPro" id="IPR014140">
    <property type="entry name" value="DNA_helicase_suAddB"/>
</dbReference>
<feature type="binding site" evidence="14">
    <location>
        <position position="1132"/>
    </location>
    <ligand>
        <name>[4Fe-4S] cluster</name>
        <dbReference type="ChEBI" id="CHEBI:49883"/>
    </ligand>
</feature>
<dbReference type="GO" id="GO:0004386">
    <property type="term" value="F:helicase activity"/>
    <property type="evidence" value="ECO:0007669"/>
    <property type="project" value="UniProtKB-KW"/>
</dbReference>